<feature type="domain" description="Polysaccharide biosynthesis enzyme WcbI" evidence="1">
    <location>
        <begin position="5"/>
        <end position="162"/>
    </location>
</feature>
<name>F4QM20_9CAUL</name>
<dbReference type="InterPro" id="IPR041307">
    <property type="entry name" value="WcbI"/>
</dbReference>
<proteinExistence type="predicted"/>
<dbReference type="STRING" id="715226.ABI_20330"/>
<evidence type="ECO:0000259" key="1">
    <source>
        <dbReference type="Pfam" id="PF18588"/>
    </source>
</evidence>
<evidence type="ECO:0000313" key="3">
    <source>
        <dbReference type="Proteomes" id="UP000006512"/>
    </source>
</evidence>
<sequence length="255" mass="28150">MILEKIAGSDVVVTQMQPEHGVEALTVAGLEAHGFKASFLPTVTFPGFHPDLSYIFRPEGVLSAVHCDFHSRIAVAGFLLGLTAQQTLPLYNAVVFDELDYFAVFPAARVALEQGLAEAGFQPEGLVDGWLKDVGPFMYMANHPHVRVLATLCHQLYVRLGIIDATTPVPVIKKDHLGESFTWPVYPAMAKRFGITGSNDFQRPAWLAKGLWDSRKIPLGTYLKDIFAFYATVPREHLETEAMIQARDRLAALLG</sequence>
<gene>
    <name evidence="2" type="ORF">ABI_20330</name>
</gene>
<dbReference type="HOGENOM" id="CLU_1088384_0_0_5"/>
<dbReference type="AlphaFoldDB" id="F4QM20"/>
<keyword evidence="3" id="KW-1185">Reference proteome</keyword>
<dbReference type="Pfam" id="PF18588">
    <property type="entry name" value="WcbI"/>
    <property type="match status" value="1"/>
</dbReference>
<dbReference type="Proteomes" id="UP000006512">
    <property type="component" value="Unassembled WGS sequence"/>
</dbReference>
<evidence type="ECO:0000313" key="2">
    <source>
        <dbReference type="EMBL" id="EGF93592.1"/>
    </source>
</evidence>
<accession>F4QM20</accession>
<protein>
    <recommendedName>
        <fullName evidence="1">Polysaccharide biosynthesis enzyme WcbI domain-containing protein</fullName>
    </recommendedName>
</protein>
<dbReference type="EMBL" id="GL883077">
    <property type="protein sequence ID" value="EGF93592.1"/>
    <property type="molecule type" value="Genomic_DNA"/>
</dbReference>
<organism evidence="2 3">
    <name type="scientific">Asticcacaulis biprosthecium C19</name>
    <dbReference type="NCBI Taxonomy" id="715226"/>
    <lineage>
        <taxon>Bacteria</taxon>
        <taxon>Pseudomonadati</taxon>
        <taxon>Pseudomonadota</taxon>
        <taxon>Alphaproteobacteria</taxon>
        <taxon>Caulobacterales</taxon>
        <taxon>Caulobacteraceae</taxon>
        <taxon>Asticcacaulis</taxon>
    </lineage>
</organism>
<reference evidence="3" key="1">
    <citation type="submission" date="2011-03" db="EMBL/GenBank/DDBJ databases">
        <title>Draft genome sequence of Brevundimonas diminuta.</title>
        <authorList>
            <person name="Brown P.J.B."/>
            <person name="Buechlein A."/>
            <person name="Hemmerich C."/>
            <person name="Brun Y.V."/>
        </authorList>
    </citation>
    <scope>NUCLEOTIDE SEQUENCE [LARGE SCALE GENOMIC DNA]</scope>
    <source>
        <strain evidence="3">C19</strain>
    </source>
</reference>